<sequence length="267" mass="31070">MHSLLKIPGRLLFKLLNKSLNVVFTIYSRLLVLINKNDVKILVYTDSRGFNVAGKLGKMPFKTYISYLARHYQVEYRICPEKFTTIVDFLNFYNTVPNKSEFSAVVLHCGVVDFSPRPLSNIEVVKKSKEGVAGFEDLFIANATYHKHPFNVYYRNELTTTIYSKEYFKTEIIPKLTAIENLIWIDSNHFVKGWDGNYLNGRPTNIDQMVSEYDELLGEKMPNRTTLKNWTDTEIKKFTIDNIHFTGEGFKKLFIDIHSKIKEIIND</sequence>
<gene>
    <name evidence="1" type="ORF">IDJ77_14530</name>
</gene>
<protein>
    <recommendedName>
        <fullName evidence="3">Lysophospholipase L1-like esterase</fullName>
    </recommendedName>
</protein>
<name>A0ABR7WRU7_9SPHI</name>
<dbReference type="Proteomes" id="UP000606600">
    <property type="component" value="Unassembled WGS sequence"/>
</dbReference>
<evidence type="ECO:0000313" key="1">
    <source>
        <dbReference type="EMBL" id="MBD1365034.1"/>
    </source>
</evidence>
<dbReference type="EMBL" id="JACWMY010000007">
    <property type="protein sequence ID" value="MBD1365034.1"/>
    <property type="molecule type" value="Genomic_DNA"/>
</dbReference>
<evidence type="ECO:0000313" key="2">
    <source>
        <dbReference type="Proteomes" id="UP000606600"/>
    </source>
</evidence>
<dbReference type="RefSeq" id="WP_191189699.1">
    <property type="nucleotide sequence ID" value="NZ_JACWMY010000007.1"/>
</dbReference>
<proteinExistence type="predicted"/>
<evidence type="ECO:0008006" key="3">
    <source>
        <dbReference type="Google" id="ProtNLM"/>
    </source>
</evidence>
<accession>A0ABR7WRU7</accession>
<comment type="caution">
    <text evidence="1">The sequence shown here is derived from an EMBL/GenBank/DDBJ whole genome shotgun (WGS) entry which is preliminary data.</text>
</comment>
<keyword evidence="2" id="KW-1185">Reference proteome</keyword>
<organism evidence="1 2">
    <name type="scientific">Mucilaginibacter pankratovii</name>
    <dbReference type="NCBI Taxonomy" id="2772110"/>
    <lineage>
        <taxon>Bacteria</taxon>
        <taxon>Pseudomonadati</taxon>
        <taxon>Bacteroidota</taxon>
        <taxon>Sphingobacteriia</taxon>
        <taxon>Sphingobacteriales</taxon>
        <taxon>Sphingobacteriaceae</taxon>
        <taxon>Mucilaginibacter</taxon>
    </lineage>
</organism>
<reference evidence="1 2" key="1">
    <citation type="submission" date="2020-09" db="EMBL/GenBank/DDBJ databases">
        <title>Novel species of Mucilaginibacter isolated from a glacier on the Tibetan Plateau.</title>
        <authorList>
            <person name="Liu Q."/>
            <person name="Xin Y.-H."/>
        </authorList>
    </citation>
    <scope>NUCLEOTIDE SEQUENCE [LARGE SCALE GENOMIC DNA]</scope>
    <source>
        <strain evidence="1 2">ZT4R22</strain>
    </source>
</reference>